<dbReference type="PANTHER" id="PTHR46388">
    <property type="entry name" value="NHL REPEAT-CONTAINING PROTEIN 2"/>
    <property type="match status" value="1"/>
</dbReference>
<dbReference type="SUPFAM" id="SSF101898">
    <property type="entry name" value="NHL repeat"/>
    <property type="match status" value="1"/>
</dbReference>
<evidence type="ECO:0000256" key="1">
    <source>
        <dbReference type="ARBA" id="ARBA00022737"/>
    </source>
</evidence>
<dbReference type="RefSeq" id="WP_321563141.1">
    <property type="nucleotide sequence ID" value="NZ_CP139558.1"/>
</dbReference>
<evidence type="ECO:0000313" key="3">
    <source>
        <dbReference type="Proteomes" id="UP001324380"/>
    </source>
</evidence>
<reference evidence="2 3" key="1">
    <citation type="submission" date="2023-11" db="EMBL/GenBank/DDBJ databases">
        <title>Analysis of the Genomes of Mucilaginibacter gossypii cycad 4 and M. sabulilitoris SNA2: microbes with the potential for plant growth promotion.</title>
        <authorList>
            <person name="Hirsch A.M."/>
            <person name="Humm E."/>
            <person name="Rubbi M."/>
            <person name="Del Vecchio G."/>
            <person name="Ha S.M."/>
            <person name="Pellegrini M."/>
            <person name="Gunsalus R.P."/>
        </authorList>
    </citation>
    <scope>NUCLEOTIDE SEQUENCE [LARGE SCALE GENOMIC DNA]</scope>
    <source>
        <strain evidence="2 3">SNA2</strain>
    </source>
</reference>
<dbReference type="Pfam" id="PF01436">
    <property type="entry name" value="NHL"/>
    <property type="match status" value="1"/>
</dbReference>
<sequence>MKNIIAFVTGILFVLLFTTCTKERLNDLSVASGKKAAAGSTQYTVTTLAGAFVPSEDEHDGVGRGASFFEPNGIAVAQNGDLYVADINGNSIRRIVKDSVVSTVQFPTSGVGNQVPFAPFEIAVSTDGYITFTQNGDFRSAPSVISYKPNTDIYKERSSPDGSAFSSVSLDPHFNLVWVCSSQVFTNSYQIYKVDPPKQQLYPKLVAIDNVGQDVSFVAISACLNNIKYLATSKNTLYKFTSDQQLVLIPNIHFDSIMGMAATKDASTIYVADDGYIKRIDVATGTMTTIAGPDGSNTQKDGVGMAADVSAIRVALSNDEKTLYFTNYGFIIRKITLM</sequence>
<dbReference type="PANTHER" id="PTHR46388:SF2">
    <property type="entry name" value="NHL REPEAT-CONTAINING PROTEIN 2"/>
    <property type="match status" value="1"/>
</dbReference>
<dbReference type="EMBL" id="CP139558">
    <property type="protein sequence ID" value="WPU94014.1"/>
    <property type="molecule type" value="Genomic_DNA"/>
</dbReference>
<gene>
    <name evidence="2" type="ORF">SNE25_00550</name>
</gene>
<dbReference type="InterPro" id="IPR001258">
    <property type="entry name" value="NHL_repeat"/>
</dbReference>
<dbReference type="Proteomes" id="UP001324380">
    <property type="component" value="Chromosome"/>
</dbReference>
<dbReference type="InterPro" id="IPR011042">
    <property type="entry name" value="6-blade_b-propeller_TolB-like"/>
</dbReference>
<evidence type="ECO:0000313" key="2">
    <source>
        <dbReference type="EMBL" id="WPU94014.1"/>
    </source>
</evidence>
<name>A0ABZ0TME2_9SPHI</name>
<proteinExistence type="predicted"/>
<organism evidence="2 3">
    <name type="scientific">Mucilaginibacter sabulilitoris</name>
    <dbReference type="NCBI Taxonomy" id="1173583"/>
    <lineage>
        <taxon>Bacteria</taxon>
        <taxon>Pseudomonadati</taxon>
        <taxon>Bacteroidota</taxon>
        <taxon>Sphingobacteriia</taxon>
        <taxon>Sphingobacteriales</taxon>
        <taxon>Sphingobacteriaceae</taxon>
        <taxon>Mucilaginibacter</taxon>
    </lineage>
</organism>
<keyword evidence="1" id="KW-0677">Repeat</keyword>
<evidence type="ECO:0008006" key="4">
    <source>
        <dbReference type="Google" id="ProtNLM"/>
    </source>
</evidence>
<keyword evidence="3" id="KW-1185">Reference proteome</keyword>
<accession>A0ABZ0TME2</accession>
<protein>
    <recommendedName>
        <fullName evidence="4">SMP-30/Gluconolactonase/LRE-like region domain-containing protein</fullName>
    </recommendedName>
</protein>
<dbReference type="Gene3D" id="2.120.10.30">
    <property type="entry name" value="TolB, C-terminal domain"/>
    <property type="match status" value="2"/>
</dbReference>